<accession>A0A016VS90</accession>
<gene>
    <name evidence="1" type="primary">Acey_s0006.g3070</name>
    <name evidence="1" type="ORF">Y032_0006g3070</name>
</gene>
<organism evidence="1 2">
    <name type="scientific">Ancylostoma ceylanicum</name>
    <dbReference type="NCBI Taxonomy" id="53326"/>
    <lineage>
        <taxon>Eukaryota</taxon>
        <taxon>Metazoa</taxon>
        <taxon>Ecdysozoa</taxon>
        <taxon>Nematoda</taxon>
        <taxon>Chromadorea</taxon>
        <taxon>Rhabditida</taxon>
        <taxon>Rhabditina</taxon>
        <taxon>Rhabditomorpha</taxon>
        <taxon>Strongyloidea</taxon>
        <taxon>Ancylostomatidae</taxon>
        <taxon>Ancylostomatinae</taxon>
        <taxon>Ancylostoma</taxon>
    </lineage>
</organism>
<proteinExistence type="predicted"/>
<protein>
    <submittedName>
        <fullName evidence="1">Uncharacterized protein</fullName>
    </submittedName>
</protein>
<comment type="caution">
    <text evidence="1">The sequence shown here is derived from an EMBL/GenBank/DDBJ whole genome shotgun (WGS) entry which is preliminary data.</text>
</comment>
<keyword evidence="2" id="KW-1185">Reference proteome</keyword>
<sequence>MIELHTEINPRSFPFRVEDRRCEVSTMTTPLTMSTKILEVKEAHFHIMKNSDLRPRSADLSKMTVRRYYRHHRND</sequence>
<evidence type="ECO:0000313" key="2">
    <source>
        <dbReference type="Proteomes" id="UP000024635"/>
    </source>
</evidence>
<evidence type="ECO:0000313" key="1">
    <source>
        <dbReference type="EMBL" id="EYC29613.1"/>
    </source>
</evidence>
<dbReference type="EMBL" id="JARK01001342">
    <property type="protein sequence ID" value="EYC29613.1"/>
    <property type="molecule type" value="Genomic_DNA"/>
</dbReference>
<name>A0A016VS90_9BILA</name>
<dbReference type="AlphaFoldDB" id="A0A016VS90"/>
<dbReference type="Proteomes" id="UP000024635">
    <property type="component" value="Unassembled WGS sequence"/>
</dbReference>
<reference evidence="2" key="1">
    <citation type="journal article" date="2015" name="Nat. Genet.">
        <title>The genome and transcriptome of the zoonotic hookworm Ancylostoma ceylanicum identify infection-specific gene families.</title>
        <authorList>
            <person name="Schwarz E.M."/>
            <person name="Hu Y."/>
            <person name="Antoshechkin I."/>
            <person name="Miller M.M."/>
            <person name="Sternberg P.W."/>
            <person name="Aroian R.V."/>
        </authorList>
    </citation>
    <scope>NUCLEOTIDE SEQUENCE</scope>
    <source>
        <strain evidence="2">HY135</strain>
    </source>
</reference>